<evidence type="ECO:0000313" key="2">
    <source>
        <dbReference type="EMBL" id="EGV00407.1"/>
    </source>
</evidence>
<feature type="transmembrane region" description="Helical" evidence="1">
    <location>
        <begin position="20"/>
        <end position="37"/>
    </location>
</feature>
<keyword evidence="1" id="KW-0812">Transmembrane</keyword>
<dbReference type="EMBL" id="AFXA01000008">
    <property type="protein sequence ID" value="EGV00407.1"/>
    <property type="molecule type" value="Genomic_DNA"/>
</dbReference>
<evidence type="ECO:0000256" key="1">
    <source>
        <dbReference type="SAM" id="Phobius"/>
    </source>
</evidence>
<protein>
    <submittedName>
        <fullName evidence="2">Uncharacterized protein</fullName>
    </submittedName>
</protein>
<comment type="caution">
    <text evidence="2">The sequence shown here is derived from an EMBL/GenBank/DDBJ whole genome shotgun (WGS) entry which is preliminary data.</text>
</comment>
<keyword evidence="1" id="KW-1133">Transmembrane helix</keyword>
<accession>F9UJM6</accession>
<organism evidence="2 3">
    <name type="scientific">Mycoplasmopsis columbina SF7</name>
    <dbReference type="NCBI Taxonomy" id="1037410"/>
    <lineage>
        <taxon>Bacteria</taxon>
        <taxon>Bacillati</taxon>
        <taxon>Mycoplasmatota</taxon>
        <taxon>Mycoplasmoidales</taxon>
        <taxon>Metamycoplasmataceae</taxon>
        <taxon>Mycoplasmopsis</taxon>
    </lineage>
</organism>
<dbReference type="AlphaFoldDB" id="F9UJM6"/>
<dbReference type="STRING" id="1037410.MCSF7_00361"/>
<evidence type="ECO:0000313" key="3">
    <source>
        <dbReference type="Proteomes" id="UP000004978"/>
    </source>
</evidence>
<name>F9UJM6_9BACT</name>
<reference evidence="2 3" key="1">
    <citation type="journal article" date="2013" name="Genome Announc.">
        <title>Genome Sequence of Mycoplasma columbinum Strain SF7.</title>
        <authorList>
            <person name="Guo Z."/>
            <person name="Xu X."/>
            <person name="Zheng Q."/>
            <person name="Li T."/>
            <person name="Kuang S."/>
            <person name="Zhang Z."/>
            <person name="Chen Y."/>
            <person name="Lu X."/>
            <person name="Zhou R."/>
            <person name="Bi D."/>
            <person name="Jin H."/>
        </authorList>
    </citation>
    <scope>NUCLEOTIDE SEQUENCE [LARGE SCALE GENOMIC DNA]</scope>
    <source>
        <strain evidence="2 3">SF7</strain>
    </source>
</reference>
<sequence>MKKIIPLSKKMKTEYIINTLLEFIFVVLSILGIHYLQPGFNRFVAAYKLGIRDIDTINFLFAMSIIALIAMLAAMAYEIYNSIFALNVFGIFGANQYDSKIVHVGSNKYKYSEIQSISQKTFMNKKRDIIVLVLSNGKKVKLTCSKDSIEKNINEMNEYLIQSRNANIAN</sequence>
<keyword evidence="1" id="KW-0472">Membrane</keyword>
<gene>
    <name evidence="2" type="ORF">MCSF7_00361</name>
</gene>
<dbReference type="RefSeq" id="WP_006608493.1">
    <property type="nucleotide sequence ID" value="NZ_AFXA01000008.1"/>
</dbReference>
<keyword evidence="3" id="KW-1185">Reference proteome</keyword>
<proteinExistence type="predicted"/>
<dbReference type="Proteomes" id="UP000004978">
    <property type="component" value="Unassembled WGS sequence"/>
</dbReference>
<feature type="transmembrane region" description="Helical" evidence="1">
    <location>
        <begin position="57"/>
        <end position="77"/>
    </location>
</feature>